<evidence type="ECO:0000256" key="5">
    <source>
        <dbReference type="ARBA" id="ARBA00022840"/>
    </source>
</evidence>
<comment type="pathway">
    <text evidence="6">Purine metabolism; IMP biosynthesis via de novo pathway; 5-amino-1-(5-phospho-D-ribosyl)imidazole from N(2)-formyl-N(1)-(5-phospho-D-ribosyl)glycinamide: step 1/2.</text>
</comment>
<evidence type="ECO:0000313" key="7">
    <source>
        <dbReference type="EMBL" id="KPH73584.1"/>
    </source>
</evidence>
<evidence type="ECO:0000256" key="3">
    <source>
        <dbReference type="ARBA" id="ARBA00022741"/>
    </source>
</evidence>
<comment type="subcellular location">
    <subcellularLocation>
        <location evidence="6">Cytoplasm</location>
    </subcellularLocation>
</comment>
<comment type="catalytic activity">
    <reaction evidence="6">
        <text>N(2)-formyl-N(1)-(5-phospho-beta-D-ribosyl)glycinamide + L-glutamine + ATP + H2O = 2-formamido-N(1)-(5-O-phospho-beta-D-ribosyl)acetamidine + L-glutamate + ADP + phosphate + H(+)</text>
        <dbReference type="Rhea" id="RHEA:17129"/>
        <dbReference type="ChEBI" id="CHEBI:15377"/>
        <dbReference type="ChEBI" id="CHEBI:15378"/>
        <dbReference type="ChEBI" id="CHEBI:29985"/>
        <dbReference type="ChEBI" id="CHEBI:30616"/>
        <dbReference type="ChEBI" id="CHEBI:43474"/>
        <dbReference type="ChEBI" id="CHEBI:58359"/>
        <dbReference type="ChEBI" id="CHEBI:147286"/>
        <dbReference type="ChEBI" id="CHEBI:147287"/>
        <dbReference type="ChEBI" id="CHEBI:456216"/>
        <dbReference type="EC" id="6.3.5.3"/>
    </reaction>
</comment>
<dbReference type="Proteomes" id="UP000037854">
    <property type="component" value="Unassembled WGS sequence"/>
</dbReference>
<evidence type="ECO:0000256" key="6">
    <source>
        <dbReference type="HAMAP-Rule" id="MF_01926"/>
    </source>
</evidence>
<name>A0ABR5MHR9_9BACI</name>
<dbReference type="HAMAP" id="MF_01926">
    <property type="entry name" value="PurS"/>
    <property type="match status" value="1"/>
</dbReference>
<reference evidence="7 8" key="1">
    <citation type="submission" date="2015-07" db="EMBL/GenBank/DDBJ databases">
        <title>High-quality draft genome sequence of Oceanobacillus caeni HM6, a bacillus isolated from a human feces.</title>
        <authorList>
            <person name="Kumar J."/>
            <person name="Verma M.K."/>
            <person name="Pandey R."/>
            <person name="Bhambi M."/>
            <person name="Chauhan N."/>
        </authorList>
    </citation>
    <scope>NUCLEOTIDE SEQUENCE [LARGE SCALE GENOMIC DNA]</scope>
    <source>
        <strain evidence="7 8">HM6</strain>
    </source>
</reference>
<comment type="subunit">
    <text evidence="6">Part of the FGAM synthase complex composed of 1 PurL, 1 PurQ and 2 PurS subunits.</text>
</comment>
<keyword evidence="1 6" id="KW-0963">Cytoplasm</keyword>
<dbReference type="NCBIfam" id="NF004630">
    <property type="entry name" value="PRK05974.1"/>
    <property type="match status" value="1"/>
</dbReference>
<dbReference type="EMBL" id="LGTK01000043">
    <property type="protein sequence ID" value="KPH73584.1"/>
    <property type="molecule type" value="Genomic_DNA"/>
</dbReference>
<dbReference type="Gene3D" id="3.30.1280.10">
    <property type="entry name" value="Phosphoribosylformylglycinamidine synthase subunit PurS"/>
    <property type="match status" value="1"/>
</dbReference>
<proteinExistence type="inferred from homology"/>
<dbReference type="InterPro" id="IPR036604">
    <property type="entry name" value="PurS-like_sf"/>
</dbReference>
<dbReference type="Pfam" id="PF02700">
    <property type="entry name" value="PurS"/>
    <property type="match status" value="1"/>
</dbReference>
<dbReference type="EC" id="6.3.5.3" evidence="6"/>
<organism evidence="7 8">
    <name type="scientific">Oceanobacillus caeni</name>
    <dbReference type="NCBI Taxonomy" id="405946"/>
    <lineage>
        <taxon>Bacteria</taxon>
        <taxon>Bacillati</taxon>
        <taxon>Bacillota</taxon>
        <taxon>Bacilli</taxon>
        <taxon>Bacillales</taxon>
        <taxon>Bacillaceae</taxon>
        <taxon>Oceanobacillus</taxon>
    </lineage>
</organism>
<evidence type="ECO:0000256" key="4">
    <source>
        <dbReference type="ARBA" id="ARBA00022755"/>
    </source>
</evidence>
<evidence type="ECO:0000256" key="2">
    <source>
        <dbReference type="ARBA" id="ARBA00022598"/>
    </source>
</evidence>
<keyword evidence="5 6" id="KW-0067">ATP-binding</keyword>
<comment type="similarity">
    <text evidence="6">Belongs to the PurS family.</text>
</comment>
<dbReference type="GO" id="GO:0004642">
    <property type="term" value="F:phosphoribosylformylglycinamidine synthase activity"/>
    <property type="evidence" value="ECO:0007669"/>
    <property type="project" value="UniProtKB-EC"/>
</dbReference>
<gene>
    <name evidence="6" type="primary">purS</name>
    <name evidence="7" type="ORF">AFL42_12010</name>
</gene>
<accession>A0ABR5MHR9</accession>
<dbReference type="SUPFAM" id="SSF82697">
    <property type="entry name" value="PurS-like"/>
    <property type="match status" value="1"/>
</dbReference>
<keyword evidence="2 6" id="KW-0436">Ligase</keyword>
<evidence type="ECO:0000256" key="1">
    <source>
        <dbReference type="ARBA" id="ARBA00022490"/>
    </source>
</evidence>
<dbReference type="InterPro" id="IPR003850">
    <property type="entry name" value="PurS"/>
</dbReference>
<dbReference type="RefSeq" id="WP_047185489.1">
    <property type="nucleotide sequence ID" value="NZ_JAHHXM010000021.1"/>
</dbReference>
<keyword evidence="4 6" id="KW-0658">Purine biosynthesis</keyword>
<comment type="caution">
    <text evidence="7">The sequence shown here is derived from an EMBL/GenBank/DDBJ whole genome shotgun (WGS) entry which is preliminary data.</text>
</comment>
<evidence type="ECO:0000313" key="8">
    <source>
        <dbReference type="Proteomes" id="UP000037854"/>
    </source>
</evidence>
<dbReference type="PANTHER" id="PTHR34696">
    <property type="entry name" value="PHOSPHORIBOSYLFORMYLGLYCINAMIDINE SYNTHASE SUBUNIT PURS"/>
    <property type="match status" value="1"/>
</dbReference>
<comment type="function">
    <text evidence="6">Part of the phosphoribosylformylglycinamidine synthase complex involved in the purines biosynthetic pathway. Catalyzes the ATP-dependent conversion of formylglycinamide ribonucleotide (FGAR) and glutamine to yield formylglycinamidine ribonucleotide (FGAM) and glutamate. The FGAM synthase complex is composed of three subunits. PurQ produces an ammonia molecule by converting glutamine to glutamate. PurL transfers the ammonia molecule to FGAR to form FGAM in an ATP-dependent manner. PurS interacts with PurQ and PurL and is thought to assist in the transfer of the ammonia molecule from PurQ to PurL.</text>
</comment>
<dbReference type="PANTHER" id="PTHR34696:SF1">
    <property type="entry name" value="PHOSPHORIBOSYLFORMYLGLYCINAMIDINE SYNTHASE SUBUNIT PURS"/>
    <property type="match status" value="1"/>
</dbReference>
<dbReference type="NCBIfam" id="TIGR00302">
    <property type="entry name" value="phosphoribosylformylglycinamidine synthase subunit PurS"/>
    <property type="match status" value="1"/>
</dbReference>
<keyword evidence="3 6" id="KW-0547">Nucleotide-binding</keyword>
<sequence>MKKVTVYITLKAGVLDPQGKAIQESLTALGYEGVTDTRVGKVIELNMEDGPDLEVRIKDMCNKLLANPVMEDYRFEVEEAVQA</sequence>
<keyword evidence="8" id="KW-1185">Reference proteome</keyword>
<protein>
    <recommendedName>
        <fullName evidence="6">Phosphoribosylformylglycinamidine synthase subunit PurS</fullName>
        <shortName evidence="6">FGAM synthase</shortName>
        <ecNumber evidence="6">6.3.5.3</ecNumber>
    </recommendedName>
    <alternativeName>
        <fullName evidence="6">Formylglycinamide ribonucleotide amidotransferase subunit III</fullName>
        <shortName evidence="6">FGAR amidotransferase III</shortName>
        <shortName evidence="6">FGAR-AT III</shortName>
    </alternativeName>
    <alternativeName>
        <fullName evidence="6">Phosphoribosylformylglycinamidine synthase subunit III</fullName>
    </alternativeName>
</protein>